<keyword evidence="1" id="KW-0732">Signal</keyword>
<feature type="signal peptide" evidence="1">
    <location>
        <begin position="1"/>
        <end position="22"/>
    </location>
</feature>
<dbReference type="Proteomes" id="UP000199050">
    <property type="component" value="Unassembled WGS sequence"/>
</dbReference>
<dbReference type="InterPro" id="IPR012854">
    <property type="entry name" value="Cu_amine_oxidase-like_N"/>
</dbReference>
<feature type="domain" description="Copper amine oxidase-like N-terminal" evidence="2">
    <location>
        <begin position="36"/>
        <end position="142"/>
    </location>
</feature>
<dbReference type="Pfam" id="PF07833">
    <property type="entry name" value="Cu_amine_oxidN1"/>
    <property type="match status" value="1"/>
</dbReference>
<evidence type="ECO:0000313" key="4">
    <source>
        <dbReference type="Proteomes" id="UP000199050"/>
    </source>
</evidence>
<gene>
    <name evidence="3" type="ORF">SAMN05216192_11751</name>
</gene>
<sequence>MKRWIASVAAAMLIAACPSALDIDKTFAAAPLQLIVDGEAALTPLHPFQDQGIVYVPVRVLTEFYPAVLQWDNKQKLLTIAGDSSSTMIKPGSQLVLYYGSSTALEGKAILRNGRMYIPASALNLISGADFRLDQEQNSVSIISGSVSTTVRTPTEALAAAEDHPEFKIYAALKDKTAYKGYVLEVNGRKHKYDWQTYRDLSHPPELYYADVNQDGQPEAVVILTLGTGTGIVEQEIHVINPQTWQELAVPEAWEAASQLIASSITADGKDMLVSLKLGGALPAQVELRLPDRSDDPSIGGAAGIGTVTYYRVDKGRLKAEVNVTTGFLESIGSLELIYKPAASGKALEPESVTFQAYDEYPATVKKQAAND</sequence>
<dbReference type="STRING" id="1174501.SAMN05216192_11751"/>
<evidence type="ECO:0000259" key="2">
    <source>
        <dbReference type="Pfam" id="PF07833"/>
    </source>
</evidence>
<keyword evidence="4" id="KW-1185">Reference proteome</keyword>
<name>A0A1G8TQU4_9BACL</name>
<feature type="chain" id="PRO_5039450116" evidence="1">
    <location>
        <begin position="23"/>
        <end position="372"/>
    </location>
</feature>
<organism evidence="3 4">
    <name type="scientific">Paenibacillus typhae</name>
    <dbReference type="NCBI Taxonomy" id="1174501"/>
    <lineage>
        <taxon>Bacteria</taxon>
        <taxon>Bacillati</taxon>
        <taxon>Bacillota</taxon>
        <taxon>Bacilli</taxon>
        <taxon>Bacillales</taxon>
        <taxon>Paenibacillaceae</taxon>
        <taxon>Paenibacillus</taxon>
    </lineage>
</organism>
<dbReference type="Gene3D" id="3.30.457.10">
    <property type="entry name" value="Copper amine oxidase-like, N-terminal domain"/>
    <property type="match status" value="1"/>
</dbReference>
<evidence type="ECO:0000256" key="1">
    <source>
        <dbReference type="SAM" id="SignalP"/>
    </source>
</evidence>
<reference evidence="4" key="1">
    <citation type="submission" date="2016-10" db="EMBL/GenBank/DDBJ databases">
        <authorList>
            <person name="Varghese N."/>
            <person name="Submissions S."/>
        </authorList>
    </citation>
    <scope>NUCLEOTIDE SEQUENCE [LARGE SCALE GENOMIC DNA]</scope>
    <source>
        <strain evidence="4">CGMCC 1.11012</strain>
    </source>
</reference>
<evidence type="ECO:0000313" key="3">
    <source>
        <dbReference type="EMBL" id="SDJ43787.1"/>
    </source>
</evidence>
<dbReference type="SUPFAM" id="SSF55383">
    <property type="entry name" value="Copper amine oxidase, domain N"/>
    <property type="match status" value="1"/>
</dbReference>
<proteinExistence type="predicted"/>
<dbReference type="RefSeq" id="WP_167360691.1">
    <property type="nucleotide sequence ID" value="NZ_CBCSKY010000024.1"/>
</dbReference>
<dbReference type="AlphaFoldDB" id="A0A1G8TQU4"/>
<dbReference type="InterPro" id="IPR036582">
    <property type="entry name" value="Mao_N_sf"/>
</dbReference>
<accession>A0A1G8TQU4</accession>
<dbReference type="PROSITE" id="PS51257">
    <property type="entry name" value="PROKAR_LIPOPROTEIN"/>
    <property type="match status" value="1"/>
</dbReference>
<dbReference type="EMBL" id="FNDX01000017">
    <property type="protein sequence ID" value="SDJ43787.1"/>
    <property type="molecule type" value="Genomic_DNA"/>
</dbReference>
<protein>
    <submittedName>
        <fullName evidence="3">Copper amine oxidase N-terminal domain-containing protein</fullName>
    </submittedName>
</protein>